<accession>A0AAD8ILT8</accession>
<keyword evidence="5 8" id="KW-1133">Transmembrane helix</keyword>
<comment type="caution">
    <text evidence="11">The sequence shown here is derived from an EMBL/GenBank/DDBJ whole genome shotgun (WGS) entry which is preliminary data.</text>
</comment>
<feature type="transmembrane region" description="Helical" evidence="8">
    <location>
        <begin position="36"/>
        <end position="56"/>
    </location>
</feature>
<dbReference type="AlphaFoldDB" id="A0AAD8ILT8"/>
<comment type="domain">
    <text evidence="8">The DHHC domain is required for palmitoyltransferase activity.</text>
</comment>
<keyword evidence="3 8" id="KW-0808">Transferase</keyword>
<evidence type="ECO:0000313" key="11">
    <source>
        <dbReference type="EMBL" id="KAK1386742.1"/>
    </source>
</evidence>
<evidence type="ECO:0000256" key="8">
    <source>
        <dbReference type="RuleBase" id="RU079119"/>
    </source>
</evidence>
<comment type="catalytic activity">
    <reaction evidence="8">
        <text>L-cysteinyl-[protein] + hexadecanoyl-CoA = S-hexadecanoyl-L-cysteinyl-[protein] + CoA</text>
        <dbReference type="Rhea" id="RHEA:36683"/>
        <dbReference type="Rhea" id="RHEA-COMP:10131"/>
        <dbReference type="Rhea" id="RHEA-COMP:11032"/>
        <dbReference type="ChEBI" id="CHEBI:29950"/>
        <dbReference type="ChEBI" id="CHEBI:57287"/>
        <dbReference type="ChEBI" id="CHEBI:57379"/>
        <dbReference type="ChEBI" id="CHEBI:74151"/>
        <dbReference type="EC" id="2.3.1.225"/>
    </reaction>
</comment>
<dbReference type="PROSITE" id="PS50216">
    <property type="entry name" value="DHHC"/>
    <property type="match status" value="1"/>
</dbReference>
<reference evidence="11" key="2">
    <citation type="submission" date="2023-05" db="EMBL/GenBank/DDBJ databases">
        <authorList>
            <person name="Schelkunov M.I."/>
        </authorList>
    </citation>
    <scope>NUCLEOTIDE SEQUENCE</scope>
    <source>
        <strain evidence="11">Hsosn_3</strain>
        <tissue evidence="11">Leaf</tissue>
    </source>
</reference>
<dbReference type="EC" id="2.3.1.225" evidence="8"/>
<feature type="transmembrane region" description="Helical" evidence="8">
    <location>
        <begin position="65"/>
        <end position="86"/>
    </location>
</feature>
<feature type="transmembrane region" description="Helical" evidence="8">
    <location>
        <begin position="182"/>
        <end position="205"/>
    </location>
</feature>
<organism evidence="11 12">
    <name type="scientific">Heracleum sosnowskyi</name>
    <dbReference type="NCBI Taxonomy" id="360622"/>
    <lineage>
        <taxon>Eukaryota</taxon>
        <taxon>Viridiplantae</taxon>
        <taxon>Streptophyta</taxon>
        <taxon>Embryophyta</taxon>
        <taxon>Tracheophyta</taxon>
        <taxon>Spermatophyta</taxon>
        <taxon>Magnoliopsida</taxon>
        <taxon>eudicotyledons</taxon>
        <taxon>Gunneridae</taxon>
        <taxon>Pentapetalae</taxon>
        <taxon>asterids</taxon>
        <taxon>campanulids</taxon>
        <taxon>Apiales</taxon>
        <taxon>Apiaceae</taxon>
        <taxon>Apioideae</taxon>
        <taxon>apioid superclade</taxon>
        <taxon>Tordylieae</taxon>
        <taxon>Tordyliinae</taxon>
        <taxon>Heracleum</taxon>
    </lineage>
</organism>
<dbReference type="Pfam" id="PF01529">
    <property type="entry name" value="DHHC"/>
    <property type="match status" value="1"/>
</dbReference>
<dbReference type="Proteomes" id="UP001237642">
    <property type="component" value="Unassembled WGS sequence"/>
</dbReference>
<evidence type="ECO:0000313" key="12">
    <source>
        <dbReference type="Proteomes" id="UP001237642"/>
    </source>
</evidence>
<evidence type="ECO:0000256" key="2">
    <source>
        <dbReference type="ARBA" id="ARBA00008574"/>
    </source>
</evidence>
<protein>
    <recommendedName>
        <fullName evidence="8">S-acyltransferase</fullName>
        <ecNumber evidence="8">2.3.1.225</ecNumber>
    </recommendedName>
    <alternativeName>
        <fullName evidence="8">Palmitoyltransferase</fullName>
    </alternativeName>
</protein>
<feature type="transmembrane region" description="Helical" evidence="8">
    <location>
        <begin position="225"/>
        <end position="248"/>
    </location>
</feature>
<dbReference type="GO" id="GO:0005794">
    <property type="term" value="C:Golgi apparatus"/>
    <property type="evidence" value="ECO:0007669"/>
    <property type="project" value="TreeGrafter"/>
</dbReference>
<name>A0AAD8ILT8_9APIA</name>
<evidence type="ECO:0000256" key="7">
    <source>
        <dbReference type="ARBA" id="ARBA00023315"/>
    </source>
</evidence>
<evidence type="ECO:0000256" key="3">
    <source>
        <dbReference type="ARBA" id="ARBA00022679"/>
    </source>
</evidence>
<dbReference type="GO" id="GO:0005783">
    <property type="term" value="C:endoplasmic reticulum"/>
    <property type="evidence" value="ECO:0007669"/>
    <property type="project" value="TreeGrafter"/>
</dbReference>
<dbReference type="PANTHER" id="PTHR22883">
    <property type="entry name" value="ZINC FINGER DHHC DOMAIN CONTAINING PROTEIN"/>
    <property type="match status" value="1"/>
</dbReference>
<comment type="subcellular location">
    <subcellularLocation>
        <location evidence="1">Endomembrane system</location>
        <topology evidence="1">Multi-pass membrane protein</topology>
    </subcellularLocation>
</comment>
<evidence type="ECO:0000256" key="9">
    <source>
        <dbReference type="SAM" id="MobiDB-lite"/>
    </source>
</evidence>
<sequence>MDSHANSKVRLYQVWKGHNKFICGGRLIFGPDASSVAITASLVGVPGIIFCTKMFLNLPKTSPEYGYSVLIVGIVLLVLDLIFLILTSGTNPGIVPRSSRPPESGTSSTISMDWLSTSTSGRRVPRTRDEIVNGQIVRVKFCQTCLIYRPPRTSHCSVCNNCVLKFDHHCPWVGQCIGIRNYPFYIIFITSSTMLCIYVFTFTLIHILHQEGRFWTAMSRDILSFLILVYCFISVWFVGGLSVFHFYLMCTNQTTYENFRYRYDKTRNPYNRGILNNLKETIFAKIPPSLVDFREVVYEDESLCTESIRSKEKKDVETEGVLGKYHSNNVYPTSNSVNIPGVNNSTKGKEDAGVRSGTGPVLSPLFSEPRLRKCNSFNGESSTDNTRSEDIMFHRVSSSYH</sequence>
<keyword evidence="4 8" id="KW-0812">Transmembrane</keyword>
<evidence type="ECO:0000256" key="1">
    <source>
        <dbReference type="ARBA" id="ARBA00004127"/>
    </source>
</evidence>
<feature type="domain" description="Palmitoyltransferase DHHC" evidence="10">
    <location>
        <begin position="140"/>
        <end position="260"/>
    </location>
</feature>
<feature type="compositionally biased region" description="Polar residues" evidence="9">
    <location>
        <begin position="336"/>
        <end position="346"/>
    </location>
</feature>
<dbReference type="InterPro" id="IPR001594">
    <property type="entry name" value="Palmitoyltrfase_DHHC"/>
</dbReference>
<dbReference type="GO" id="GO:0006612">
    <property type="term" value="P:protein targeting to membrane"/>
    <property type="evidence" value="ECO:0007669"/>
    <property type="project" value="TreeGrafter"/>
</dbReference>
<feature type="region of interest" description="Disordered" evidence="9">
    <location>
        <begin position="336"/>
        <end position="366"/>
    </location>
</feature>
<dbReference type="EMBL" id="JAUIZM010000004">
    <property type="protein sequence ID" value="KAK1386742.1"/>
    <property type="molecule type" value="Genomic_DNA"/>
</dbReference>
<keyword evidence="7 8" id="KW-0012">Acyltransferase</keyword>
<dbReference type="PANTHER" id="PTHR22883:SF391">
    <property type="entry name" value="PROTEIN S-ACYLTRANSFERASE 3-RELATED"/>
    <property type="match status" value="1"/>
</dbReference>
<evidence type="ECO:0000256" key="4">
    <source>
        <dbReference type="ARBA" id="ARBA00022692"/>
    </source>
</evidence>
<feature type="region of interest" description="Disordered" evidence="9">
    <location>
        <begin position="95"/>
        <end position="121"/>
    </location>
</feature>
<keyword evidence="12" id="KW-1185">Reference proteome</keyword>
<evidence type="ECO:0000256" key="6">
    <source>
        <dbReference type="ARBA" id="ARBA00023136"/>
    </source>
</evidence>
<gene>
    <name evidence="11" type="ORF">POM88_014920</name>
</gene>
<evidence type="ECO:0000259" key="10">
    <source>
        <dbReference type="Pfam" id="PF01529"/>
    </source>
</evidence>
<dbReference type="InterPro" id="IPR039859">
    <property type="entry name" value="PFA4/ZDH16/20/ERF2-like"/>
</dbReference>
<feature type="compositionally biased region" description="Polar residues" evidence="9">
    <location>
        <begin position="104"/>
        <end position="121"/>
    </location>
</feature>
<dbReference type="GO" id="GO:0019706">
    <property type="term" value="F:protein-cysteine S-palmitoyltransferase activity"/>
    <property type="evidence" value="ECO:0007669"/>
    <property type="project" value="UniProtKB-EC"/>
</dbReference>
<reference evidence="11" key="1">
    <citation type="submission" date="2023-02" db="EMBL/GenBank/DDBJ databases">
        <title>Genome of toxic invasive species Heracleum sosnowskyi carries increased number of genes despite the absence of recent whole-genome duplications.</title>
        <authorList>
            <person name="Schelkunov M."/>
            <person name="Shtratnikova V."/>
            <person name="Makarenko M."/>
            <person name="Klepikova A."/>
            <person name="Omelchenko D."/>
            <person name="Novikova G."/>
            <person name="Obukhova E."/>
            <person name="Bogdanov V."/>
            <person name="Penin A."/>
            <person name="Logacheva M."/>
        </authorList>
    </citation>
    <scope>NUCLEOTIDE SEQUENCE</scope>
    <source>
        <strain evidence="11">Hsosn_3</strain>
        <tissue evidence="11">Leaf</tissue>
    </source>
</reference>
<keyword evidence="6 8" id="KW-0472">Membrane</keyword>
<comment type="similarity">
    <text evidence="2 8">Belongs to the DHHC palmitoyltransferase family.</text>
</comment>
<evidence type="ECO:0000256" key="5">
    <source>
        <dbReference type="ARBA" id="ARBA00022989"/>
    </source>
</evidence>
<proteinExistence type="inferred from homology"/>